<dbReference type="AlphaFoldDB" id="A0A8K0H8D4"/>
<comment type="caution">
    <text evidence="1">The sequence shown here is derived from an EMBL/GenBank/DDBJ whole genome shotgun (WGS) entry which is preliminary data.</text>
</comment>
<organism evidence="1 2">
    <name type="scientific">Rhamnella rubrinervis</name>
    <dbReference type="NCBI Taxonomy" id="2594499"/>
    <lineage>
        <taxon>Eukaryota</taxon>
        <taxon>Viridiplantae</taxon>
        <taxon>Streptophyta</taxon>
        <taxon>Embryophyta</taxon>
        <taxon>Tracheophyta</taxon>
        <taxon>Spermatophyta</taxon>
        <taxon>Magnoliopsida</taxon>
        <taxon>eudicotyledons</taxon>
        <taxon>Gunneridae</taxon>
        <taxon>Pentapetalae</taxon>
        <taxon>rosids</taxon>
        <taxon>fabids</taxon>
        <taxon>Rosales</taxon>
        <taxon>Rhamnaceae</taxon>
        <taxon>rhamnoid group</taxon>
        <taxon>Rhamneae</taxon>
        <taxon>Rhamnella</taxon>
    </lineage>
</organism>
<gene>
    <name evidence="1" type="ORF">FNV43_RR12515</name>
</gene>
<evidence type="ECO:0000313" key="1">
    <source>
        <dbReference type="EMBL" id="KAF3447329.1"/>
    </source>
</evidence>
<sequence length="343" mass="38095">MEYRPRISQLDGIIRTRVLRMKTQFNDYARLRGVLDFDGQVQSIMLGNFLFKIDIHKAFDSMGLAGDPLSPLLFGIRRFYGGIYLGWSRGSLCRFPPRNSSSQANSFIAETACSCFARGTYREFGGVFDAMRLLILLVEEALLGILTSHVSDFGRLASWKAVPTDGGRLCLINFGDYLELRKIEPLSYLCFLDRLLRAALSYHFEGMIWIIGVPLEASFFSLNMNSDIVSASTVSGLLDRGHFGNVFIPLSALWLLFGPTREANAIEESAMPGFGYLDGCGGGCGSGRIAIRVSHILREEITVRGSFSKMRFLIGVDGGGVFSSCILCITRNVNGFANYRFRK</sequence>
<keyword evidence="2" id="KW-1185">Reference proteome</keyword>
<evidence type="ECO:0000313" key="2">
    <source>
        <dbReference type="Proteomes" id="UP000796880"/>
    </source>
</evidence>
<dbReference type="Proteomes" id="UP000796880">
    <property type="component" value="Unassembled WGS sequence"/>
</dbReference>
<reference evidence="1" key="1">
    <citation type="submission" date="2020-03" db="EMBL/GenBank/DDBJ databases">
        <title>A high-quality chromosome-level genome assembly of a woody plant with both climbing and erect habits, Rhamnella rubrinervis.</title>
        <authorList>
            <person name="Lu Z."/>
            <person name="Yang Y."/>
            <person name="Zhu X."/>
            <person name="Sun Y."/>
        </authorList>
    </citation>
    <scope>NUCLEOTIDE SEQUENCE</scope>
    <source>
        <strain evidence="1">BYM</strain>
        <tissue evidence="1">Leaf</tissue>
    </source>
</reference>
<name>A0A8K0H8D4_9ROSA</name>
<protein>
    <submittedName>
        <fullName evidence="1">Uncharacterized protein</fullName>
    </submittedName>
</protein>
<accession>A0A8K0H8D4</accession>
<proteinExistence type="predicted"/>
<dbReference type="EMBL" id="VOIH02000005">
    <property type="protein sequence ID" value="KAF3447329.1"/>
    <property type="molecule type" value="Genomic_DNA"/>
</dbReference>